<reference evidence="10" key="1">
    <citation type="submission" date="2020-02" db="EMBL/GenBank/DDBJ databases">
        <authorList>
            <person name="Meier V. D."/>
        </authorList>
    </citation>
    <scope>NUCLEOTIDE SEQUENCE</scope>
    <source>
        <strain evidence="10">AVDCRST_MAG77</strain>
    </source>
</reference>
<feature type="transmembrane region" description="Helical" evidence="8">
    <location>
        <begin position="433"/>
        <end position="451"/>
    </location>
</feature>
<evidence type="ECO:0000256" key="7">
    <source>
        <dbReference type="ARBA" id="ARBA00023136"/>
    </source>
</evidence>
<keyword evidence="2" id="KW-1003">Cell membrane</keyword>
<feature type="transmembrane region" description="Helical" evidence="8">
    <location>
        <begin position="160"/>
        <end position="177"/>
    </location>
</feature>
<dbReference type="GO" id="GO:0000030">
    <property type="term" value="F:mannosyltransferase activity"/>
    <property type="evidence" value="ECO:0007669"/>
    <property type="project" value="InterPro"/>
</dbReference>
<organism evidence="10">
    <name type="scientific">uncultured Chloroflexota bacterium</name>
    <dbReference type="NCBI Taxonomy" id="166587"/>
    <lineage>
        <taxon>Bacteria</taxon>
        <taxon>Bacillati</taxon>
        <taxon>Chloroflexota</taxon>
        <taxon>environmental samples</taxon>
    </lineage>
</organism>
<dbReference type="PANTHER" id="PTHR33908:SF3">
    <property type="entry name" value="UNDECAPRENYL PHOSPHATE-ALPHA-4-AMINO-4-DEOXY-L-ARABINOSE ARABINOSYL TRANSFERASE"/>
    <property type="match status" value="1"/>
</dbReference>
<sequence length="499" mass="53252">MQRWLGRTALALALAVPFFWQLDREEFHGDESHWTSSGQQAFHLVASLRLDDPQWRDEFYFYSQPQVGKLTIGAALALVGISGPTAVYDYDWQRLLHENRAAGRVPSAEALQAARVPGALAGWLGCLLVWALAAFTPFPAAHRVGTRPSPTRGEGEHDSAAQSFLAATGPLAAALLASHPLWLANARRAGLDTMALSLGLASALAVHQGCRATGRRRAAGWWVVAGVLVGLSAGTKYVGLLAALLGPLAALAHLATRRRWLHLMLCAGLMAPAAGAVFYVTNPALYSDPLTQLRVSVGFLADQAESMRQTLPSFQSPLWVAVEIVDRTIWPLGFPHVVDRSLPEPLSPGSYGTPIVALGAAIALLALARRRAFAALPAGALALATGWTGLVFVLLALSVPTWWERWHVPLVPPLVLLAGMGLGVLAAPRALPWLLAAAQYASALAMLPSYLGRGFTQMATTPVGTIAHMAVLAWALLALVSLCVRLLRQRRGKERGDGS</sequence>
<evidence type="ECO:0000256" key="5">
    <source>
        <dbReference type="ARBA" id="ARBA00022692"/>
    </source>
</evidence>
<name>A0A6J4J1I7_9CHLR</name>
<evidence type="ECO:0000256" key="6">
    <source>
        <dbReference type="ARBA" id="ARBA00022989"/>
    </source>
</evidence>
<dbReference type="GO" id="GO:0016763">
    <property type="term" value="F:pentosyltransferase activity"/>
    <property type="evidence" value="ECO:0007669"/>
    <property type="project" value="TreeGrafter"/>
</dbReference>
<accession>A0A6J4J1I7</accession>
<evidence type="ECO:0000256" key="2">
    <source>
        <dbReference type="ARBA" id="ARBA00022475"/>
    </source>
</evidence>
<keyword evidence="3" id="KW-0328">Glycosyltransferase</keyword>
<protein>
    <recommendedName>
        <fullName evidence="9">ArnT-like N-terminal domain-containing protein</fullName>
    </recommendedName>
</protein>
<gene>
    <name evidence="10" type="ORF">AVDCRST_MAG77-2844</name>
</gene>
<keyword evidence="5 8" id="KW-0812">Transmembrane</keyword>
<dbReference type="GO" id="GO:0006493">
    <property type="term" value="P:protein O-linked glycosylation"/>
    <property type="evidence" value="ECO:0007669"/>
    <property type="project" value="InterPro"/>
</dbReference>
<dbReference type="AlphaFoldDB" id="A0A6J4J1I7"/>
<evidence type="ECO:0000313" key="10">
    <source>
        <dbReference type="EMBL" id="CAA9264463.1"/>
    </source>
</evidence>
<dbReference type="PANTHER" id="PTHR33908">
    <property type="entry name" value="MANNOSYLTRANSFERASE YKCB-RELATED"/>
    <property type="match status" value="1"/>
</dbReference>
<keyword evidence="7 8" id="KW-0472">Membrane</keyword>
<dbReference type="InterPro" id="IPR050297">
    <property type="entry name" value="LipidA_mod_glycosyltrf_83"/>
</dbReference>
<comment type="subcellular location">
    <subcellularLocation>
        <location evidence="1">Cell membrane</location>
        <topology evidence="1">Multi-pass membrane protein</topology>
    </subcellularLocation>
</comment>
<feature type="domain" description="ArnT-like N-terminal" evidence="9">
    <location>
        <begin position="167"/>
        <end position="252"/>
    </location>
</feature>
<feature type="transmembrane region" description="Helical" evidence="8">
    <location>
        <begin position="120"/>
        <end position="140"/>
    </location>
</feature>
<dbReference type="GO" id="GO:0009103">
    <property type="term" value="P:lipopolysaccharide biosynthetic process"/>
    <property type="evidence" value="ECO:0007669"/>
    <property type="project" value="UniProtKB-ARBA"/>
</dbReference>
<evidence type="ECO:0000256" key="4">
    <source>
        <dbReference type="ARBA" id="ARBA00022679"/>
    </source>
</evidence>
<evidence type="ECO:0000259" key="9">
    <source>
        <dbReference type="Pfam" id="PF02366"/>
    </source>
</evidence>
<evidence type="ECO:0000256" key="3">
    <source>
        <dbReference type="ARBA" id="ARBA00022676"/>
    </source>
</evidence>
<feature type="transmembrane region" description="Helical" evidence="8">
    <location>
        <begin position="219"/>
        <end position="248"/>
    </location>
</feature>
<dbReference type="EMBL" id="CADCTC010000163">
    <property type="protein sequence ID" value="CAA9264463.1"/>
    <property type="molecule type" value="Genomic_DNA"/>
</dbReference>
<feature type="transmembrane region" description="Helical" evidence="8">
    <location>
        <begin position="260"/>
        <end position="280"/>
    </location>
</feature>
<evidence type="ECO:0000256" key="1">
    <source>
        <dbReference type="ARBA" id="ARBA00004651"/>
    </source>
</evidence>
<keyword evidence="6 8" id="KW-1133">Transmembrane helix</keyword>
<dbReference type="InterPro" id="IPR003342">
    <property type="entry name" value="ArnT-like_N"/>
</dbReference>
<evidence type="ECO:0000256" key="8">
    <source>
        <dbReference type="SAM" id="Phobius"/>
    </source>
</evidence>
<feature type="transmembrane region" description="Helical" evidence="8">
    <location>
        <begin position="406"/>
        <end position="426"/>
    </location>
</feature>
<keyword evidence="4" id="KW-0808">Transferase</keyword>
<dbReference type="GO" id="GO:0010041">
    <property type="term" value="P:response to iron(III) ion"/>
    <property type="evidence" value="ECO:0007669"/>
    <property type="project" value="TreeGrafter"/>
</dbReference>
<dbReference type="Pfam" id="PF02366">
    <property type="entry name" value="PMT"/>
    <property type="match status" value="1"/>
</dbReference>
<dbReference type="GO" id="GO:0005886">
    <property type="term" value="C:plasma membrane"/>
    <property type="evidence" value="ECO:0007669"/>
    <property type="project" value="UniProtKB-SubCell"/>
</dbReference>
<feature type="transmembrane region" description="Helical" evidence="8">
    <location>
        <begin position="463"/>
        <end position="487"/>
    </location>
</feature>
<feature type="transmembrane region" description="Helical" evidence="8">
    <location>
        <begin position="351"/>
        <end position="368"/>
    </location>
</feature>
<feature type="transmembrane region" description="Helical" evidence="8">
    <location>
        <begin position="380"/>
        <end position="400"/>
    </location>
</feature>
<proteinExistence type="predicted"/>